<evidence type="ECO:0000313" key="2">
    <source>
        <dbReference type="Proteomes" id="UP000683360"/>
    </source>
</evidence>
<dbReference type="Proteomes" id="UP000683360">
    <property type="component" value="Unassembled WGS sequence"/>
</dbReference>
<proteinExistence type="predicted"/>
<keyword evidence="2" id="KW-1185">Reference proteome</keyword>
<dbReference type="EMBL" id="CAJPWZ010000462">
    <property type="protein sequence ID" value="CAG2193644.1"/>
    <property type="molecule type" value="Genomic_DNA"/>
</dbReference>
<dbReference type="OrthoDB" id="6159161at2759"/>
<organism evidence="1 2">
    <name type="scientific">Mytilus edulis</name>
    <name type="common">Blue mussel</name>
    <dbReference type="NCBI Taxonomy" id="6550"/>
    <lineage>
        <taxon>Eukaryota</taxon>
        <taxon>Metazoa</taxon>
        <taxon>Spiralia</taxon>
        <taxon>Lophotrochozoa</taxon>
        <taxon>Mollusca</taxon>
        <taxon>Bivalvia</taxon>
        <taxon>Autobranchia</taxon>
        <taxon>Pteriomorphia</taxon>
        <taxon>Mytilida</taxon>
        <taxon>Mytiloidea</taxon>
        <taxon>Mytilidae</taxon>
        <taxon>Mytilinae</taxon>
        <taxon>Mytilus</taxon>
    </lineage>
</organism>
<gene>
    <name evidence="1" type="ORF">MEDL_8766</name>
</gene>
<comment type="caution">
    <text evidence="1">The sequence shown here is derived from an EMBL/GenBank/DDBJ whole genome shotgun (WGS) entry which is preliminary data.</text>
</comment>
<accession>A0A8S3Q9P4</accession>
<reference evidence="1" key="1">
    <citation type="submission" date="2021-03" db="EMBL/GenBank/DDBJ databases">
        <authorList>
            <person name="Bekaert M."/>
        </authorList>
    </citation>
    <scope>NUCLEOTIDE SEQUENCE</scope>
</reference>
<evidence type="ECO:0000313" key="1">
    <source>
        <dbReference type="EMBL" id="CAG2193644.1"/>
    </source>
</evidence>
<sequence length="426" mass="49856">MFNDTAENVLGIRDSTRKRWISDTTWNVIEKRRSTKSKCNQTRSERLKVKLQIEYSELNKEVKKKAKEDKLQYIEGLANEAEEACKQENLALYIRLPNNNDTPVFSKNGEVLTSEAQKLERWAEHFWEVLNREPPDKPAQFDNTEAKMEIDISEEKIELSESIMQAQKCLIRWSNDRQHLDILECKVPAEYGNVRVQVWPMAESVEGDLICYFDQSFYKEPELKLKANGSLQGKLSTFPTYDSGLEHILMWVEKYRVTELSLVFDKKQKDPESFLKTVKENIFRDESDRGYLEVVKIFVEESQLNSLLTKPPKGEEKGGIIEYFKKKQELSLPQKHKLGNQQQQRWALKKNKKTGIEYIPLSEEVCKSIAFSTQKGQTKTEFPHKEGIWIYDAENNVCYDKEQNTVFELVKMDERTPIGGNYLFYI</sequence>
<name>A0A8S3Q9P4_MYTED</name>
<protein>
    <submittedName>
        <fullName evidence="1">Uncharacterized protein</fullName>
    </submittedName>
</protein>
<dbReference type="AlphaFoldDB" id="A0A8S3Q9P4"/>